<dbReference type="GO" id="GO:0016747">
    <property type="term" value="F:acyltransferase activity, transferring groups other than amino-acyl groups"/>
    <property type="evidence" value="ECO:0007669"/>
    <property type="project" value="InterPro"/>
</dbReference>
<dbReference type="PANTHER" id="PTHR43877:SF2">
    <property type="entry name" value="AMINOALKYLPHOSPHONATE N-ACETYLTRANSFERASE-RELATED"/>
    <property type="match status" value="1"/>
</dbReference>
<name>A0A5D8Z6X7_9GAMM</name>
<keyword evidence="2" id="KW-0012">Acyltransferase</keyword>
<keyword evidence="5" id="KW-1185">Reference proteome</keyword>
<evidence type="ECO:0000259" key="3">
    <source>
        <dbReference type="PROSITE" id="PS51186"/>
    </source>
</evidence>
<dbReference type="PANTHER" id="PTHR43877">
    <property type="entry name" value="AMINOALKYLPHOSPHONATE N-ACETYLTRANSFERASE-RELATED-RELATED"/>
    <property type="match status" value="1"/>
</dbReference>
<comment type="caution">
    <text evidence="4">The sequence shown here is derived from an EMBL/GenBank/DDBJ whole genome shotgun (WGS) entry which is preliminary data.</text>
</comment>
<dbReference type="AlphaFoldDB" id="A0A5D8Z6X7"/>
<evidence type="ECO:0000313" key="5">
    <source>
        <dbReference type="Proteomes" id="UP000323164"/>
    </source>
</evidence>
<dbReference type="Proteomes" id="UP000323164">
    <property type="component" value="Unassembled WGS sequence"/>
</dbReference>
<protein>
    <submittedName>
        <fullName evidence="4">GNAT family N-acetyltransferase</fullName>
    </submittedName>
</protein>
<feature type="domain" description="N-acetyltransferase" evidence="3">
    <location>
        <begin position="1"/>
        <end position="159"/>
    </location>
</feature>
<proteinExistence type="predicted"/>
<dbReference type="RefSeq" id="WP_149352444.1">
    <property type="nucleotide sequence ID" value="NZ_VTRV01000045.1"/>
</dbReference>
<dbReference type="PIRSF" id="PIRSF028520">
    <property type="entry name" value="UCP028520"/>
    <property type="match status" value="1"/>
</dbReference>
<dbReference type="InterPro" id="IPR016181">
    <property type="entry name" value="Acyl_CoA_acyltransferase"/>
</dbReference>
<dbReference type="Pfam" id="PF00583">
    <property type="entry name" value="Acetyltransf_1"/>
    <property type="match status" value="1"/>
</dbReference>
<accession>A0A5D8Z6X7</accession>
<dbReference type="Gene3D" id="3.40.630.30">
    <property type="match status" value="1"/>
</dbReference>
<dbReference type="EMBL" id="VTRV01000045">
    <property type="protein sequence ID" value="TZF90286.1"/>
    <property type="molecule type" value="Genomic_DNA"/>
</dbReference>
<dbReference type="CDD" id="cd04301">
    <property type="entry name" value="NAT_SF"/>
    <property type="match status" value="1"/>
</dbReference>
<evidence type="ECO:0000256" key="1">
    <source>
        <dbReference type="ARBA" id="ARBA00022679"/>
    </source>
</evidence>
<sequence>MLRDASISDYPRILELNRDSVAVLSPLDALRLARLHGQAHALRVAERDGRVDAFLLTLREGADYDSENYRWFDARYAEFVYVDRVVVHAAARGAGLGRALYDELFARACADGVGLVCCEFDIDPPNAASARFHARHGFREDGRQMLASGKVVSMQVAVVP</sequence>
<dbReference type="InterPro" id="IPR050832">
    <property type="entry name" value="Bact_Acetyltransf"/>
</dbReference>
<organism evidence="4 5">
    <name type="scientific">Cognatilysobacter lacus</name>
    <dbReference type="NCBI Taxonomy" id="1643323"/>
    <lineage>
        <taxon>Bacteria</taxon>
        <taxon>Pseudomonadati</taxon>
        <taxon>Pseudomonadota</taxon>
        <taxon>Gammaproteobacteria</taxon>
        <taxon>Lysobacterales</taxon>
        <taxon>Lysobacteraceae</taxon>
        <taxon>Cognatilysobacter</taxon>
    </lineage>
</organism>
<evidence type="ECO:0000256" key="2">
    <source>
        <dbReference type="ARBA" id="ARBA00023315"/>
    </source>
</evidence>
<dbReference type="InterPro" id="IPR016890">
    <property type="entry name" value="UCP028520"/>
</dbReference>
<dbReference type="PROSITE" id="PS51186">
    <property type="entry name" value="GNAT"/>
    <property type="match status" value="1"/>
</dbReference>
<dbReference type="InterPro" id="IPR000182">
    <property type="entry name" value="GNAT_dom"/>
</dbReference>
<evidence type="ECO:0000313" key="4">
    <source>
        <dbReference type="EMBL" id="TZF90286.1"/>
    </source>
</evidence>
<gene>
    <name evidence="4" type="ORF">FW784_05985</name>
</gene>
<dbReference type="OrthoDB" id="6182349at2"/>
<keyword evidence="1 4" id="KW-0808">Transferase</keyword>
<dbReference type="SUPFAM" id="SSF55729">
    <property type="entry name" value="Acyl-CoA N-acyltransferases (Nat)"/>
    <property type="match status" value="1"/>
</dbReference>
<reference evidence="4 5" key="1">
    <citation type="submission" date="2019-08" db="EMBL/GenBank/DDBJ databases">
        <title>Draft genome sequence of Lysobacter sp. UKS-15.</title>
        <authorList>
            <person name="Im W.-T."/>
        </authorList>
    </citation>
    <scope>NUCLEOTIDE SEQUENCE [LARGE SCALE GENOMIC DNA]</scope>
    <source>
        <strain evidence="4 5">UKS-15</strain>
    </source>
</reference>